<keyword evidence="3" id="KW-1185">Reference proteome</keyword>
<evidence type="ECO:0000256" key="1">
    <source>
        <dbReference type="SAM" id="MobiDB-lite"/>
    </source>
</evidence>
<dbReference type="Gramene" id="PUZ39445">
    <property type="protein sequence ID" value="PUZ39445"/>
    <property type="gene ID" value="GQ55_9G309300"/>
</dbReference>
<accession>A0A2T7C7X9</accession>
<dbReference type="EMBL" id="CM009757">
    <property type="protein sequence ID" value="PUZ39445.1"/>
    <property type="molecule type" value="Genomic_DNA"/>
</dbReference>
<dbReference type="OrthoDB" id="780386at2759"/>
<proteinExistence type="predicted"/>
<gene>
    <name evidence="2" type="ORF">GQ55_9G309300</name>
</gene>
<evidence type="ECO:0000313" key="2">
    <source>
        <dbReference type="EMBL" id="PUZ39445.1"/>
    </source>
</evidence>
<dbReference type="Proteomes" id="UP000244336">
    <property type="component" value="Chromosome 9"/>
</dbReference>
<sequence>MHGIEKFFLMFLDAASYAQITGLISGIEQLNGSNYVSWKEKLEITLALLDLNYALNNETPKEPEEGSQNFEALQKEYNDEKAKWELSNRKCLMVIKSSIVESIRGATMDSKRAKKYLSKVEDQFKGSSKIYASTLIKRLVEEKYNTTGSLKGHIMKKCHMAAKLKSLEMEISEGFLFSPFTINYNAMKVKWGIDEMIAMCVQEEERLKAERVEHIGQFEASQKQQYKRFVNEYIKPKNPQFKNTGQSSKRIQQNKPQQKPQQNANTDAGSEETKEGCHFCGKPGHF</sequence>
<evidence type="ECO:0008006" key="4">
    <source>
        <dbReference type="Google" id="ProtNLM"/>
    </source>
</evidence>
<feature type="region of interest" description="Disordered" evidence="1">
    <location>
        <begin position="237"/>
        <end position="286"/>
    </location>
</feature>
<dbReference type="Pfam" id="PF14223">
    <property type="entry name" value="Retrotran_gag_2"/>
    <property type="match status" value="1"/>
</dbReference>
<reference evidence="2 3" key="1">
    <citation type="submission" date="2018-04" db="EMBL/GenBank/DDBJ databases">
        <title>WGS assembly of Panicum hallii var. hallii HAL2.</title>
        <authorList>
            <person name="Lovell J."/>
            <person name="Jenkins J."/>
            <person name="Lowry D."/>
            <person name="Mamidi S."/>
            <person name="Sreedasyam A."/>
            <person name="Weng X."/>
            <person name="Barry K."/>
            <person name="Bonette J."/>
            <person name="Campitelli B."/>
            <person name="Daum C."/>
            <person name="Gordon S."/>
            <person name="Gould B."/>
            <person name="Lipzen A."/>
            <person name="MacQueen A."/>
            <person name="Palacio-Mejia J."/>
            <person name="Plott C."/>
            <person name="Shakirov E."/>
            <person name="Shu S."/>
            <person name="Yoshinaga Y."/>
            <person name="Zane M."/>
            <person name="Rokhsar D."/>
            <person name="Grimwood J."/>
            <person name="Schmutz J."/>
            <person name="Juenger T."/>
        </authorList>
    </citation>
    <scope>NUCLEOTIDE SEQUENCE [LARGE SCALE GENOMIC DNA]</scope>
    <source>
        <strain evidence="3">cv. HAL2</strain>
    </source>
</reference>
<evidence type="ECO:0000313" key="3">
    <source>
        <dbReference type="Proteomes" id="UP000244336"/>
    </source>
</evidence>
<name>A0A2T7C7X9_9POAL</name>
<protein>
    <recommendedName>
        <fullName evidence="4">DUF4219 domain-containing protein</fullName>
    </recommendedName>
</protein>
<dbReference type="AlphaFoldDB" id="A0A2T7C7X9"/>
<feature type="compositionally biased region" description="Polar residues" evidence="1">
    <location>
        <begin position="240"/>
        <end position="251"/>
    </location>
</feature>
<feature type="compositionally biased region" description="Low complexity" evidence="1">
    <location>
        <begin position="253"/>
        <end position="263"/>
    </location>
</feature>
<dbReference type="STRING" id="1504633.A0A2T7C7X9"/>
<organism evidence="2 3">
    <name type="scientific">Panicum hallii var. hallii</name>
    <dbReference type="NCBI Taxonomy" id="1504633"/>
    <lineage>
        <taxon>Eukaryota</taxon>
        <taxon>Viridiplantae</taxon>
        <taxon>Streptophyta</taxon>
        <taxon>Embryophyta</taxon>
        <taxon>Tracheophyta</taxon>
        <taxon>Spermatophyta</taxon>
        <taxon>Magnoliopsida</taxon>
        <taxon>Liliopsida</taxon>
        <taxon>Poales</taxon>
        <taxon>Poaceae</taxon>
        <taxon>PACMAD clade</taxon>
        <taxon>Panicoideae</taxon>
        <taxon>Panicodae</taxon>
        <taxon>Paniceae</taxon>
        <taxon>Panicinae</taxon>
        <taxon>Panicum</taxon>
        <taxon>Panicum sect. Panicum</taxon>
    </lineage>
</organism>